<feature type="binding site" evidence="9">
    <location>
        <position position="231"/>
    </location>
    <ligand>
        <name>Mg(2+)</name>
        <dbReference type="ChEBI" id="CHEBI:18420"/>
        <label>1</label>
    </ligand>
</feature>
<feature type="region of interest" description="Disordered" evidence="10">
    <location>
        <begin position="337"/>
        <end position="358"/>
    </location>
</feature>
<dbReference type="InterPro" id="IPR035902">
    <property type="entry name" value="Nuc_phospho_transferase"/>
</dbReference>
<accession>A0A516H5B0</accession>
<evidence type="ECO:0000256" key="8">
    <source>
        <dbReference type="ARBA" id="ARBA00061188"/>
    </source>
</evidence>
<feature type="domain" description="Glycosyl transferase family 3 N-terminal" evidence="12">
    <location>
        <begin position="14"/>
        <end position="70"/>
    </location>
</feature>
<dbReference type="PANTHER" id="PTHR43285:SF2">
    <property type="entry name" value="ANTHRANILATE PHOSPHORIBOSYLTRANSFERASE"/>
    <property type="match status" value="1"/>
</dbReference>
<protein>
    <recommendedName>
        <fullName evidence="9">Anthranilate phosphoribosyltransferase</fullName>
        <ecNumber evidence="9">2.4.2.18</ecNumber>
    </recommendedName>
</protein>
<evidence type="ECO:0000256" key="4">
    <source>
        <dbReference type="ARBA" id="ARBA00022679"/>
    </source>
</evidence>
<dbReference type="Pfam" id="PF02885">
    <property type="entry name" value="Glycos_trans_3N"/>
    <property type="match status" value="1"/>
</dbReference>
<dbReference type="GO" id="GO:0000162">
    <property type="term" value="P:L-tryptophan biosynthetic process"/>
    <property type="evidence" value="ECO:0007669"/>
    <property type="project" value="UniProtKB-UniRule"/>
</dbReference>
<comment type="cofactor">
    <cofactor evidence="9">
        <name>Mg(2+)</name>
        <dbReference type="ChEBI" id="CHEBI:18420"/>
    </cofactor>
    <text evidence="9">Binds 2 magnesium ions per monomer.</text>
</comment>
<feature type="binding site" evidence="9">
    <location>
        <position position="116"/>
    </location>
    <ligand>
        <name>anthranilate</name>
        <dbReference type="ChEBI" id="CHEBI:16567"/>
        <label>1</label>
    </ligand>
</feature>
<dbReference type="PANTHER" id="PTHR43285">
    <property type="entry name" value="ANTHRANILATE PHOSPHORIBOSYLTRANSFERASE"/>
    <property type="match status" value="1"/>
</dbReference>
<feature type="binding site" evidence="9">
    <location>
        <position position="230"/>
    </location>
    <ligand>
        <name>Mg(2+)</name>
        <dbReference type="ChEBI" id="CHEBI:18420"/>
        <label>2</label>
    </ligand>
</feature>
<dbReference type="InterPro" id="IPR017459">
    <property type="entry name" value="Glycosyl_Trfase_fam3_N_dom"/>
</dbReference>
<evidence type="ECO:0000256" key="6">
    <source>
        <dbReference type="ARBA" id="ARBA00023141"/>
    </source>
</evidence>
<keyword evidence="9" id="KW-0479">Metal-binding</keyword>
<evidence type="ECO:0000313" key="13">
    <source>
        <dbReference type="EMBL" id="QDO98891.1"/>
    </source>
</evidence>
<gene>
    <name evidence="9 13" type="primary">trpD</name>
    <name evidence="13" type="ORF">FNB15_17165</name>
</gene>
<evidence type="ECO:0000313" key="14">
    <source>
        <dbReference type="Proteomes" id="UP000317496"/>
    </source>
</evidence>
<dbReference type="NCBIfam" id="TIGR01245">
    <property type="entry name" value="trpD"/>
    <property type="match status" value="1"/>
</dbReference>
<name>A0A516H5B0_9PROT</name>
<keyword evidence="5 9" id="KW-0822">Tryptophan biosynthesis</keyword>
<evidence type="ECO:0000256" key="1">
    <source>
        <dbReference type="ARBA" id="ARBA00004907"/>
    </source>
</evidence>
<dbReference type="GO" id="GO:0005829">
    <property type="term" value="C:cytosol"/>
    <property type="evidence" value="ECO:0007669"/>
    <property type="project" value="TreeGrafter"/>
</dbReference>
<dbReference type="InterPro" id="IPR036320">
    <property type="entry name" value="Glycosyl_Trfase_fam3_N_dom_sf"/>
</dbReference>
<dbReference type="FunFam" id="3.40.1030.10:FF:000002">
    <property type="entry name" value="Anthranilate phosphoribosyltransferase"/>
    <property type="match status" value="1"/>
</dbReference>
<dbReference type="SUPFAM" id="SSF47648">
    <property type="entry name" value="Nucleoside phosphorylase/phosphoribosyltransferase N-terminal domain"/>
    <property type="match status" value="1"/>
</dbReference>
<dbReference type="SUPFAM" id="SSF52418">
    <property type="entry name" value="Nucleoside phosphorylase/phosphoribosyltransferase catalytic domain"/>
    <property type="match status" value="1"/>
</dbReference>
<dbReference type="EMBL" id="CP041636">
    <property type="protein sequence ID" value="QDO98891.1"/>
    <property type="molecule type" value="Genomic_DNA"/>
</dbReference>
<proteinExistence type="inferred from homology"/>
<dbReference type="GO" id="GO:0004048">
    <property type="term" value="F:anthranilate phosphoribosyltransferase activity"/>
    <property type="evidence" value="ECO:0007669"/>
    <property type="project" value="UniProtKB-UniRule"/>
</dbReference>
<feature type="binding site" evidence="9">
    <location>
        <position position="93"/>
    </location>
    <ligand>
        <name>5-phospho-alpha-D-ribose 1-diphosphate</name>
        <dbReference type="ChEBI" id="CHEBI:58017"/>
    </ligand>
</feature>
<feature type="binding site" evidence="9">
    <location>
        <begin position="88"/>
        <end position="89"/>
    </location>
    <ligand>
        <name>5-phospho-alpha-D-ribose 1-diphosphate</name>
        <dbReference type="ChEBI" id="CHEBI:58017"/>
    </ligand>
</feature>
<keyword evidence="4 9" id="KW-0808">Transferase</keyword>
<feature type="binding site" evidence="9">
    <location>
        <position position="231"/>
    </location>
    <ligand>
        <name>Mg(2+)</name>
        <dbReference type="ChEBI" id="CHEBI:18420"/>
        <label>2</label>
    </ligand>
</feature>
<dbReference type="InterPro" id="IPR000312">
    <property type="entry name" value="Glycosyl_Trfase_fam3"/>
</dbReference>
<feature type="domain" description="Glycosyl transferase family 3" evidence="11">
    <location>
        <begin position="79"/>
        <end position="328"/>
    </location>
</feature>
<dbReference type="RefSeq" id="WP_144257888.1">
    <property type="nucleotide sequence ID" value="NZ_CP041636.1"/>
</dbReference>
<evidence type="ECO:0000259" key="12">
    <source>
        <dbReference type="Pfam" id="PF02885"/>
    </source>
</evidence>
<dbReference type="Pfam" id="PF00591">
    <property type="entry name" value="Glycos_transf_3"/>
    <property type="match status" value="1"/>
</dbReference>
<feature type="binding site" evidence="9">
    <location>
        <position position="97"/>
    </location>
    <ligand>
        <name>Mg(2+)</name>
        <dbReference type="ChEBI" id="CHEBI:18420"/>
        <label>1</label>
    </ligand>
</feature>
<evidence type="ECO:0000256" key="3">
    <source>
        <dbReference type="ARBA" id="ARBA00022676"/>
    </source>
</evidence>
<feature type="binding site" evidence="9">
    <location>
        <begin position="95"/>
        <end position="98"/>
    </location>
    <ligand>
        <name>5-phospho-alpha-D-ribose 1-diphosphate</name>
        <dbReference type="ChEBI" id="CHEBI:58017"/>
    </ligand>
</feature>
<dbReference type="OrthoDB" id="9806430at2"/>
<feature type="binding site" evidence="9">
    <location>
        <position position="85"/>
    </location>
    <ligand>
        <name>5-phospho-alpha-D-ribose 1-diphosphate</name>
        <dbReference type="ChEBI" id="CHEBI:58017"/>
    </ligand>
</feature>
<comment type="caution">
    <text evidence="9">Lacks conserved residue(s) required for the propagation of feature annotation.</text>
</comment>
<dbReference type="Proteomes" id="UP000317496">
    <property type="component" value="Chromosome"/>
</dbReference>
<dbReference type="InterPro" id="IPR005940">
    <property type="entry name" value="Anthranilate_Pribosyl_Tfrase"/>
</dbReference>
<sequence>MSADVTEFKRLLGLVAGGARLSVEDACTAFDVMMSGNATPSQMGAFLMALRVRGESVDEITGGAMTMRAKVNGVKAPVDAIDIVGTGGDVKGTWNVSTCSAFVLAGCGVPVAKHGNRAVSSKTGAADVLTALGVNIDCDFRLIEKAIAEAGVGFLMAPRHHGAMRHVGPTRVELGTRTIFNLLGPLSNPALVKRQLIGVFDRQWVQPLAEVMGKLGAEKVWVVHGSDGLDEITTTGPTYVSEMDGGKLRHFEISPEDAGLPRAKLEDLKGDEPTANAVALRAVLNGAPGAFRDIVLFNAGAALLIAGKAKDLRDGAAQAAQAIDSGKARAALARLIEITHEPPPPPPEAEKPVKKKAS</sequence>
<dbReference type="HAMAP" id="MF_00211">
    <property type="entry name" value="TrpD"/>
    <property type="match status" value="1"/>
</dbReference>
<comment type="catalytic activity">
    <reaction evidence="7 9">
        <text>N-(5-phospho-beta-D-ribosyl)anthranilate + diphosphate = 5-phospho-alpha-D-ribose 1-diphosphate + anthranilate</text>
        <dbReference type="Rhea" id="RHEA:11768"/>
        <dbReference type="ChEBI" id="CHEBI:16567"/>
        <dbReference type="ChEBI" id="CHEBI:18277"/>
        <dbReference type="ChEBI" id="CHEBI:33019"/>
        <dbReference type="ChEBI" id="CHEBI:58017"/>
        <dbReference type="EC" id="2.4.2.18"/>
    </reaction>
</comment>
<keyword evidence="2 9" id="KW-0028">Amino-acid biosynthesis</keyword>
<comment type="similarity">
    <text evidence="8">In the C-terminal section; belongs to the anthranilate phosphoribosyltransferase family.</text>
</comment>
<comment type="function">
    <text evidence="9">Catalyzes the transfer of the phosphoribosyl group of 5-phosphorylribose-1-pyrophosphate (PRPP) to anthranilate to yield N-(5'-phosphoribosyl)-anthranilate (PRA).</text>
</comment>
<evidence type="ECO:0000259" key="11">
    <source>
        <dbReference type="Pfam" id="PF00591"/>
    </source>
</evidence>
<dbReference type="AlphaFoldDB" id="A0A516H5B0"/>
<keyword evidence="9" id="KW-0460">Magnesium</keyword>
<dbReference type="KEGG" id="fer:FNB15_17165"/>
<keyword evidence="3 9" id="KW-0328">Glycosyltransferase</keyword>
<keyword evidence="14" id="KW-1185">Reference proteome</keyword>
<evidence type="ECO:0000256" key="5">
    <source>
        <dbReference type="ARBA" id="ARBA00022822"/>
    </source>
</evidence>
<comment type="subunit">
    <text evidence="9">Homodimer.</text>
</comment>
<evidence type="ECO:0000256" key="9">
    <source>
        <dbReference type="HAMAP-Rule" id="MF_00211"/>
    </source>
</evidence>
<evidence type="ECO:0000256" key="10">
    <source>
        <dbReference type="SAM" id="MobiDB-lite"/>
    </source>
</evidence>
<dbReference type="Gene3D" id="1.20.970.10">
    <property type="entry name" value="Transferase, Pyrimidine Nucleoside Phosphorylase, Chain C"/>
    <property type="match status" value="1"/>
</dbReference>
<feature type="binding site" evidence="9">
    <location>
        <begin position="113"/>
        <end position="121"/>
    </location>
    <ligand>
        <name>5-phospho-alpha-D-ribose 1-diphosphate</name>
        <dbReference type="ChEBI" id="CHEBI:58017"/>
    </ligand>
</feature>
<comment type="similarity">
    <text evidence="9">Belongs to the anthranilate phosphoribosyltransferase family.</text>
</comment>
<comment type="pathway">
    <text evidence="1 9">Amino-acid biosynthesis; L-tryptophan biosynthesis; L-tryptophan from chorismate: step 2/5.</text>
</comment>
<organism evidence="13 14">
    <name type="scientific">Ferrovibrio terrae</name>
    <dbReference type="NCBI Taxonomy" id="2594003"/>
    <lineage>
        <taxon>Bacteria</taxon>
        <taxon>Pseudomonadati</taxon>
        <taxon>Pseudomonadota</taxon>
        <taxon>Alphaproteobacteria</taxon>
        <taxon>Rhodospirillales</taxon>
        <taxon>Rhodospirillaceae</taxon>
        <taxon>Ferrovibrio</taxon>
    </lineage>
</organism>
<reference evidence="13 14" key="1">
    <citation type="submission" date="2019-07" db="EMBL/GenBank/DDBJ databases">
        <title>Genome sequencing for Ferrovibrio sp. K5.</title>
        <authorList>
            <person name="Park S.-J."/>
        </authorList>
    </citation>
    <scope>NUCLEOTIDE SEQUENCE [LARGE SCALE GENOMIC DNA]</scope>
    <source>
        <strain evidence="13 14">K5</strain>
    </source>
</reference>
<dbReference type="UniPathway" id="UPA00035">
    <property type="reaction ID" value="UER00041"/>
</dbReference>
<feature type="binding site" evidence="9">
    <location>
        <position position="171"/>
    </location>
    <ligand>
        <name>anthranilate</name>
        <dbReference type="ChEBI" id="CHEBI:16567"/>
        <label>2</label>
    </ligand>
</feature>
<feature type="binding site" evidence="9">
    <location>
        <position position="125"/>
    </location>
    <ligand>
        <name>5-phospho-alpha-D-ribose 1-diphosphate</name>
        <dbReference type="ChEBI" id="CHEBI:58017"/>
    </ligand>
</feature>
<dbReference type="Gene3D" id="3.40.1030.10">
    <property type="entry name" value="Nucleoside phosphorylase/phosphoribosyltransferase catalytic domain"/>
    <property type="match status" value="1"/>
</dbReference>
<dbReference type="GO" id="GO:0000287">
    <property type="term" value="F:magnesium ion binding"/>
    <property type="evidence" value="ECO:0007669"/>
    <property type="project" value="UniProtKB-UniRule"/>
</dbReference>
<feature type="binding site" evidence="9">
    <location>
        <position position="85"/>
    </location>
    <ligand>
        <name>anthranilate</name>
        <dbReference type="ChEBI" id="CHEBI:16567"/>
        <label>1</label>
    </ligand>
</feature>
<dbReference type="EC" id="2.4.2.18" evidence="9"/>
<evidence type="ECO:0000256" key="7">
    <source>
        <dbReference type="ARBA" id="ARBA00052328"/>
    </source>
</evidence>
<keyword evidence="6 9" id="KW-0057">Aromatic amino acid biosynthesis</keyword>
<evidence type="ECO:0000256" key="2">
    <source>
        <dbReference type="ARBA" id="ARBA00022605"/>
    </source>
</evidence>